<organism evidence="2 3">
    <name type="scientific">Acinetobacter cumulans</name>
    <dbReference type="NCBI Taxonomy" id="2136182"/>
    <lineage>
        <taxon>Bacteria</taxon>
        <taxon>Pseudomonadati</taxon>
        <taxon>Pseudomonadota</taxon>
        <taxon>Gammaproteobacteria</taxon>
        <taxon>Moraxellales</taxon>
        <taxon>Moraxellaceae</taxon>
        <taxon>Acinetobacter</taxon>
    </lineage>
</organism>
<evidence type="ECO:0000313" key="2">
    <source>
        <dbReference type="EMBL" id="RLL31762.1"/>
    </source>
</evidence>
<protein>
    <submittedName>
        <fullName evidence="2">Pmp3 family protein</fullName>
    </submittedName>
</protein>
<gene>
    <name evidence="2" type="ORF">D9K80_14575</name>
</gene>
<evidence type="ECO:0000256" key="1">
    <source>
        <dbReference type="SAM" id="Phobius"/>
    </source>
</evidence>
<feature type="transmembrane region" description="Helical" evidence="1">
    <location>
        <begin position="23"/>
        <end position="43"/>
    </location>
</feature>
<reference evidence="2 3" key="1">
    <citation type="submission" date="2018-09" db="EMBL/GenBank/DDBJ databases">
        <title>The draft genome of Acinetobacter sp. strains.</title>
        <authorList>
            <person name="Qin J."/>
            <person name="Feng Y."/>
            <person name="Zong Z."/>
        </authorList>
    </citation>
    <scope>NUCLEOTIDE SEQUENCE [LARGE SCALE GENOMIC DNA]</scope>
    <source>
        <strain evidence="2 3">WCHAc060003</strain>
    </source>
</reference>
<accession>A0A498D167</accession>
<dbReference type="RefSeq" id="WP_121594822.1">
    <property type="nucleotide sequence ID" value="NZ_RCHD01000042.1"/>
</dbReference>
<dbReference type="EMBL" id="RCHD01000042">
    <property type="protein sequence ID" value="RLL31762.1"/>
    <property type="molecule type" value="Genomic_DNA"/>
</dbReference>
<keyword evidence="1" id="KW-0472">Membrane</keyword>
<dbReference type="Proteomes" id="UP000267166">
    <property type="component" value="Unassembled WGS sequence"/>
</dbReference>
<keyword evidence="1" id="KW-1133">Transmembrane helix</keyword>
<feature type="transmembrane region" description="Helical" evidence="1">
    <location>
        <begin position="76"/>
        <end position="97"/>
    </location>
</feature>
<keyword evidence="1" id="KW-0812">Transmembrane</keyword>
<sequence length="166" mass="17906">MANKCISCNNCGHIGWSKNRGNFLITIVLAIFFFVPAVIYEIWRRTGLGVCENCGSDLVQPSSTCTSNKPSDVGDLIVLGVLGVIGCVVVVALYALVDGGINAYKNRNVPEPQLSQRDLEGNCLRGGMAYYQKQGQYPILGDGKTLALDKIQIDCKGSKDGKYKAP</sequence>
<name>A0A498D167_9GAMM</name>
<proteinExistence type="predicted"/>
<comment type="caution">
    <text evidence="2">The sequence shown here is derived from an EMBL/GenBank/DDBJ whole genome shotgun (WGS) entry which is preliminary data.</text>
</comment>
<evidence type="ECO:0000313" key="3">
    <source>
        <dbReference type="Proteomes" id="UP000267166"/>
    </source>
</evidence>
<dbReference type="AlphaFoldDB" id="A0A498D167"/>